<keyword evidence="2 6" id="KW-0812">Transmembrane</keyword>
<name>A0A075AS53_ROZAC</name>
<dbReference type="OrthoDB" id="6415790at2759"/>
<dbReference type="PANTHER" id="PTHR12778:SF9">
    <property type="entry name" value="ACETYL-COENZYME A TRANSPORTER 1"/>
    <property type="match status" value="1"/>
</dbReference>
<evidence type="ECO:0000313" key="8">
    <source>
        <dbReference type="Proteomes" id="UP000030755"/>
    </source>
</evidence>
<comment type="subcellular location">
    <subcellularLocation>
        <location evidence="1">Membrane</location>
        <topology evidence="1">Multi-pass membrane protein</topology>
    </subcellularLocation>
</comment>
<feature type="region of interest" description="Disordered" evidence="5">
    <location>
        <begin position="1"/>
        <end position="22"/>
    </location>
</feature>
<dbReference type="InterPro" id="IPR004752">
    <property type="entry name" value="AmpG_permease/AT-1"/>
</dbReference>
<dbReference type="Proteomes" id="UP000030755">
    <property type="component" value="Unassembled WGS sequence"/>
</dbReference>
<keyword evidence="4 6" id="KW-0472">Membrane</keyword>
<dbReference type="SUPFAM" id="SSF103473">
    <property type="entry name" value="MFS general substrate transporter"/>
    <property type="match status" value="1"/>
</dbReference>
<feature type="transmembrane region" description="Helical" evidence="6">
    <location>
        <begin position="196"/>
        <end position="217"/>
    </location>
</feature>
<keyword evidence="3 6" id="KW-1133">Transmembrane helix</keyword>
<feature type="transmembrane region" description="Helical" evidence="6">
    <location>
        <begin position="242"/>
        <end position="259"/>
    </location>
</feature>
<evidence type="ECO:0000256" key="6">
    <source>
        <dbReference type="SAM" id="Phobius"/>
    </source>
</evidence>
<dbReference type="GO" id="GO:0016020">
    <property type="term" value="C:membrane"/>
    <property type="evidence" value="ECO:0007669"/>
    <property type="project" value="UniProtKB-SubCell"/>
</dbReference>
<evidence type="ECO:0000256" key="4">
    <source>
        <dbReference type="ARBA" id="ARBA00023136"/>
    </source>
</evidence>
<feature type="transmembrane region" description="Helical" evidence="6">
    <location>
        <begin position="311"/>
        <end position="332"/>
    </location>
</feature>
<proteinExistence type="predicted"/>
<gene>
    <name evidence="7" type="ORF">O9G_002872</name>
</gene>
<dbReference type="AlphaFoldDB" id="A0A075AS53"/>
<dbReference type="HOGENOM" id="CLU_020502_2_0_1"/>
<feature type="compositionally biased region" description="Low complexity" evidence="5">
    <location>
        <begin position="10"/>
        <end position="19"/>
    </location>
</feature>
<protein>
    <submittedName>
        <fullName evidence="7">Acetyl-coenzyme A transporter 1 domain-containing protein</fullName>
    </submittedName>
</protein>
<reference evidence="7 8" key="1">
    <citation type="journal article" date="2013" name="Curr. Biol.">
        <title>Shared signatures of parasitism and phylogenomics unite Cryptomycota and microsporidia.</title>
        <authorList>
            <person name="James T.Y."/>
            <person name="Pelin A."/>
            <person name="Bonen L."/>
            <person name="Ahrendt S."/>
            <person name="Sain D."/>
            <person name="Corradi N."/>
            <person name="Stajich J.E."/>
        </authorList>
    </citation>
    <scope>NUCLEOTIDE SEQUENCE [LARGE SCALE GENOMIC DNA]</scope>
    <source>
        <strain evidence="7 8">CSF55</strain>
    </source>
</reference>
<accession>A0A075AS53</accession>
<evidence type="ECO:0000256" key="2">
    <source>
        <dbReference type="ARBA" id="ARBA00022692"/>
    </source>
</evidence>
<keyword evidence="8" id="KW-1185">Reference proteome</keyword>
<dbReference type="EMBL" id="KE561079">
    <property type="protein sequence ID" value="EPZ33071.1"/>
    <property type="molecule type" value="Genomic_DNA"/>
</dbReference>
<sequence>MSTKPPSRPQSPYSSPSKPTDSVLSTLLSPKNIPYVKKENPSCVKKDLPSIILLIMLCIIQSKFEIDLMQGIPAGLALGTLPYLLKSRLDLNLTYSDLALFSIAGYPYSFKILWSPIVDAIFSKILVFLAATQDIAVDGWALTILSRENLRYASTCQTIGLSSGYFISFTLFLAFNSSEFANLFRAESLDYGFIDLGGFSYFWGAFGFFVTLIVLFYKEGNNSEDVEGITQSYKTMLKIVKLPNMCLFLLVLLLCKIGFIGVESSIGYKMLDKGFKKEYTAITVLIDFPFQLVSGYYAAKWTQGNRPLKPFLWGGLLRLSLALWSIFLFYNFPEQPIPLWFTGLVMMSMVAVSFTSNVMFVSMGAFFAQISDPVIGGTYMTILNTFSNLGGTWPKFFVLESIDYLTKAECSVRDPISNSTFSCIKNVEQCSNIGGVCNVSVDGFFPTAFVTLAIGGVLFVTFIKRAIKKLERVPHKEWRVFPIKD</sequence>
<evidence type="ECO:0000256" key="1">
    <source>
        <dbReference type="ARBA" id="ARBA00004141"/>
    </source>
</evidence>
<dbReference type="Pfam" id="PF13000">
    <property type="entry name" value="Acatn"/>
    <property type="match status" value="2"/>
</dbReference>
<dbReference type="OMA" id="ICTTSWI"/>
<dbReference type="InterPro" id="IPR024371">
    <property type="entry name" value="AcetylCoA_trans_1-like"/>
</dbReference>
<evidence type="ECO:0000256" key="3">
    <source>
        <dbReference type="ARBA" id="ARBA00022989"/>
    </source>
</evidence>
<feature type="transmembrane region" description="Helical" evidence="6">
    <location>
        <begin position="152"/>
        <end position="175"/>
    </location>
</feature>
<dbReference type="STRING" id="988480.A0A075AS53"/>
<dbReference type="PANTHER" id="PTHR12778">
    <property type="entry name" value="SOLUTE CARRIER FAMILY 33 ACETYL-COA TRANSPORTER -RELATED"/>
    <property type="match status" value="1"/>
</dbReference>
<feature type="transmembrane region" description="Helical" evidence="6">
    <location>
        <begin position="344"/>
        <end position="370"/>
    </location>
</feature>
<organism evidence="7 8">
    <name type="scientific">Rozella allomycis (strain CSF55)</name>
    <dbReference type="NCBI Taxonomy" id="988480"/>
    <lineage>
        <taxon>Eukaryota</taxon>
        <taxon>Fungi</taxon>
        <taxon>Fungi incertae sedis</taxon>
        <taxon>Cryptomycota</taxon>
        <taxon>Cryptomycota incertae sedis</taxon>
        <taxon>Rozella</taxon>
    </lineage>
</organism>
<dbReference type="GO" id="GO:0008521">
    <property type="term" value="F:acetyl-CoA transmembrane transporter activity"/>
    <property type="evidence" value="ECO:0007669"/>
    <property type="project" value="InterPro"/>
</dbReference>
<evidence type="ECO:0000256" key="5">
    <source>
        <dbReference type="SAM" id="MobiDB-lite"/>
    </source>
</evidence>
<evidence type="ECO:0000313" key="7">
    <source>
        <dbReference type="EMBL" id="EPZ33071.1"/>
    </source>
</evidence>
<dbReference type="GO" id="GO:0035348">
    <property type="term" value="P:acetyl-CoA transmembrane transport"/>
    <property type="evidence" value="ECO:0007669"/>
    <property type="project" value="InterPro"/>
</dbReference>
<feature type="transmembrane region" description="Helical" evidence="6">
    <location>
        <begin position="444"/>
        <end position="463"/>
    </location>
</feature>
<feature type="transmembrane region" description="Helical" evidence="6">
    <location>
        <begin position="279"/>
        <end position="299"/>
    </location>
</feature>
<dbReference type="InterPro" id="IPR036259">
    <property type="entry name" value="MFS_trans_sf"/>
</dbReference>